<organism evidence="1 2">
    <name type="scientific">Nothoprocta perdicaria</name>
    <name type="common">Chilean tinamou</name>
    <name type="synonym">Crypturus perdicarius</name>
    <dbReference type="NCBI Taxonomy" id="30464"/>
    <lineage>
        <taxon>Eukaryota</taxon>
        <taxon>Metazoa</taxon>
        <taxon>Chordata</taxon>
        <taxon>Craniata</taxon>
        <taxon>Vertebrata</taxon>
        <taxon>Euteleostomi</taxon>
        <taxon>Archelosauria</taxon>
        <taxon>Archosauria</taxon>
        <taxon>Dinosauria</taxon>
        <taxon>Saurischia</taxon>
        <taxon>Theropoda</taxon>
        <taxon>Coelurosauria</taxon>
        <taxon>Aves</taxon>
        <taxon>Palaeognathae</taxon>
        <taxon>Tinamiformes</taxon>
        <taxon>Tinamidae</taxon>
        <taxon>Nothoprocta</taxon>
    </lineage>
</organism>
<proteinExistence type="predicted"/>
<dbReference type="Proteomes" id="UP000694420">
    <property type="component" value="Unplaced"/>
</dbReference>
<protein>
    <submittedName>
        <fullName evidence="1">Uncharacterized protein</fullName>
    </submittedName>
</protein>
<evidence type="ECO:0000313" key="2">
    <source>
        <dbReference type="Proteomes" id="UP000694420"/>
    </source>
</evidence>
<name>A0A8C6ZPP0_NOTPE</name>
<evidence type="ECO:0000313" key="1">
    <source>
        <dbReference type="Ensembl" id="ENSNPEP00000018914.1"/>
    </source>
</evidence>
<reference evidence="1" key="2">
    <citation type="submission" date="2025-09" db="UniProtKB">
        <authorList>
            <consortium name="Ensembl"/>
        </authorList>
    </citation>
    <scope>IDENTIFICATION</scope>
</reference>
<dbReference type="Ensembl" id="ENSNPET00000019399.1">
    <property type="protein sequence ID" value="ENSNPEP00000018914.1"/>
    <property type="gene ID" value="ENSNPEG00000014095.1"/>
</dbReference>
<keyword evidence="2" id="KW-1185">Reference proteome</keyword>
<dbReference type="AlphaFoldDB" id="A0A8C6ZPP0"/>
<accession>A0A8C6ZPP0</accession>
<reference evidence="1" key="1">
    <citation type="submission" date="2025-08" db="UniProtKB">
        <authorList>
            <consortium name="Ensembl"/>
        </authorList>
    </citation>
    <scope>IDENTIFICATION</scope>
</reference>
<sequence length="144" mass="14594">MGHHADQLLPSGLAGGSEVLGEVGGHIAHPEVLRVHVQLLTVQLGQLGVGGLEVFQVLHSLPEGGEHFLAMSTDLGVASDGSGAGEVAKGFKEPLGPGVDDEHLGSAFLHIDLAPDAGDELFLLSSPVHHGGGGVCSSLHLSLL</sequence>